<proteinExistence type="predicted"/>
<feature type="transmembrane region" description="Helical" evidence="1">
    <location>
        <begin position="193"/>
        <end position="213"/>
    </location>
</feature>
<keyword evidence="1" id="KW-0812">Transmembrane</keyword>
<dbReference type="RefSeq" id="WP_118314989.1">
    <property type="nucleotide sequence ID" value="NZ_QRNJ01000057.1"/>
</dbReference>
<feature type="transmembrane region" description="Helical" evidence="1">
    <location>
        <begin position="168"/>
        <end position="187"/>
    </location>
</feature>
<sequence>MHSNIKERFNNLMPRYAILPIIAALLINNCIYIGAAQLRNHLSFYSLAISLDEKIPLLTPFVIFYVLAYVQWALNYILIGRDSKKLCYQFVLGDILSKVICLFFFILFPTTLTRPEITGTDIFSQLVRFIYSVDAPVNLFPSIHCLESWCCIRAAYKMNFKTEKRTNYYRVATILMSLGIFASTLFIKQHVIADVFGGIAAFEIGMILAKILICEAAEQTTPEDK</sequence>
<reference evidence="2 3" key="1">
    <citation type="submission" date="2018-08" db="EMBL/GenBank/DDBJ databases">
        <title>A genome reference for cultivated species of the human gut microbiota.</title>
        <authorList>
            <person name="Zou Y."/>
            <person name="Xue W."/>
            <person name="Luo G."/>
        </authorList>
    </citation>
    <scope>NUCLEOTIDE SEQUENCE [LARGE SCALE GENOMIC DNA]</scope>
    <source>
        <strain evidence="2 3">AF45-14BH</strain>
    </source>
</reference>
<feature type="transmembrane region" description="Helical" evidence="1">
    <location>
        <begin position="55"/>
        <end position="74"/>
    </location>
</feature>
<name>A0A415G4W0_9FIRM</name>
<evidence type="ECO:0000313" key="3">
    <source>
        <dbReference type="Proteomes" id="UP000283497"/>
    </source>
</evidence>
<evidence type="ECO:0000256" key="1">
    <source>
        <dbReference type="SAM" id="Phobius"/>
    </source>
</evidence>
<accession>A0A415G4W0</accession>
<dbReference type="EMBL" id="QRNJ01000057">
    <property type="protein sequence ID" value="RHK36153.1"/>
    <property type="molecule type" value="Genomic_DNA"/>
</dbReference>
<comment type="caution">
    <text evidence="2">The sequence shown here is derived from an EMBL/GenBank/DDBJ whole genome shotgun (WGS) entry which is preliminary data.</text>
</comment>
<feature type="transmembrane region" description="Helical" evidence="1">
    <location>
        <begin position="12"/>
        <end position="35"/>
    </location>
</feature>
<evidence type="ECO:0000313" key="2">
    <source>
        <dbReference type="EMBL" id="RHK36153.1"/>
    </source>
</evidence>
<dbReference type="Proteomes" id="UP000283497">
    <property type="component" value="Unassembled WGS sequence"/>
</dbReference>
<keyword evidence="1" id="KW-0472">Membrane</keyword>
<gene>
    <name evidence="2" type="ORF">DW068_12885</name>
</gene>
<protein>
    <submittedName>
        <fullName evidence="2">Phosphatidic acid phosphatase</fullName>
    </submittedName>
</protein>
<feature type="transmembrane region" description="Helical" evidence="1">
    <location>
        <begin position="86"/>
        <end position="108"/>
    </location>
</feature>
<keyword evidence="1" id="KW-1133">Transmembrane helix</keyword>
<dbReference type="AlphaFoldDB" id="A0A415G4W0"/>
<organism evidence="2 3">
    <name type="scientific">Anaerobutyricum hallii</name>
    <dbReference type="NCBI Taxonomy" id="39488"/>
    <lineage>
        <taxon>Bacteria</taxon>
        <taxon>Bacillati</taxon>
        <taxon>Bacillota</taxon>
        <taxon>Clostridia</taxon>
        <taxon>Lachnospirales</taxon>
        <taxon>Lachnospiraceae</taxon>
        <taxon>Anaerobutyricum</taxon>
    </lineage>
</organism>